<feature type="disulfide bond" evidence="13">
    <location>
        <begin position="214"/>
        <end position="232"/>
    </location>
</feature>
<protein>
    <submittedName>
        <fullName evidence="17">Low-density lipoprotein receptor-like</fullName>
    </submittedName>
</protein>
<dbReference type="CDD" id="cd00112">
    <property type="entry name" value="LDLa"/>
    <property type="match status" value="5"/>
</dbReference>
<dbReference type="InterPro" id="IPR036055">
    <property type="entry name" value="LDL_receptor-like_sf"/>
</dbReference>
<dbReference type="InterPro" id="IPR051221">
    <property type="entry name" value="LDLR-related"/>
</dbReference>
<dbReference type="SUPFAM" id="SSF57196">
    <property type="entry name" value="EGF/Laminin"/>
    <property type="match status" value="2"/>
</dbReference>
<evidence type="ECO:0000259" key="16">
    <source>
        <dbReference type="PROSITE" id="PS01186"/>
    </source>
</evidence>
<feature type="disulfide bond" evidence="13">
    <location>
        <begin position="146"/>
        <end position="161"/>
    </location>
</feature>
<evidence type="ECO:0000256" key="3">
    <source>
        <dbReference type="ARBA" id="ARBA00022583"/>
    </source>
</evidence>
<evidence type="ECO:0000256" key="8">
    <source>
        <dbReference type="ARBA" id="ARBA00023136"/>
    </source>
</evidence>
<keyword evidence="7 15" id="KW-1133">Transmembrane helix</keyword>
<dbReference type="Pfam" id="PF14670">
    <property type="entry name" value="FXa_inhibition"/>
    <property type="match status" value="1"/>
</dbReference>
<dbReference type="InterPro" id="IPR000033">
    <property type="entry name" value="LDLR_classB_rpt"/>
</dbReference>
<dbReference type="InterPro" id="IPR001881">
    <property type="entry name" value="EGF-like_Ca-bd_dom"/>
</dbReference>
<keyword evidence="6" id="KW-0677">Repeat</keyword>
<dbReference type="InterPro" id="IPR002172">
    <property type="entry name" value="LDrepeatLR_classA_rpt"/>
</dbReference>
<accession>A0A3Q2V0L8</accession>
<dbReference type="Gene3D" id="4.10.400.10">
    <property type="entry name" value="Low-density Lipoprotein Receptor"/>
    <property type="match status" value="5"/>
</dbReference>
<dbReference type="Proteomes" id="UP000264840">
    <property type="component" value="Unplaced"/>
</dbReference>
<evidence type="ECO:0000256" key="1">
    <source>
        <dbReference type="ARBA" id="ARBA00009939"/>
    </source>
</evidence>
<feature type="repeat" description="LDL-receptor class B" evidence="14">
    <location>
        <begin position="325"/>
        <end position="368"/>
    </location>
</feature>
<name>A0A3Q2V0L8_HAPBU</name>
<dbReference type="InterPro" id="IPR023415">
    <property type="entry name" value="LDLR_class-A_CS"/>
</dbReference>
<dbReference type="Gene3D" id="2.120.10.30">
    <property type="entry name" value="TolB, C-terminal domain"/>
    <property type="match status" value="1"/>
</dbReference>
<dbReference type="FunFam" id="4.10.400.10:FF:000011">
    <property type="entry name" value="Low-density lipoprotein receptor-related protein 1"/>
    <property type="match status" value="1"/>
</dbReference>
<keyword evidence="11" id="KW-0325">Glycoprotein</keyword>
<evidence type="ECO:0000256" key="15">
    <source>
        <dbReference type="SAM" id="Phobius"/>
    </source>
</evidence>
<evidence type="ECO:0000256" key="5">
    <source>
        <dbReference type="ARBA" id="ARBA00022729"/>
    </source>
</evidence>
<dbReference type="PANTHER" id="PTHR22722:SF15">
    <property type="entry name" value="LOW-DENSITY LIPOPROTEIN RECEPTOR-RELATED"/>
    <property type="match status" value="1"/>
</dbReference>
<dbReference type="InterPro" id="IPR000152">
    <property type="entry name" value="EGF-type_Asp/Asn_hydroxyl_site"/>
</dbReference>
<evidence type="ECO:0000256" key="7">
    <source>
        <dbReference type="ARBA" id="ARBA00022989"/>
    </source>
</evidence>
<keyword evidence="3" id="KW-0254">Endocytosis</keyword>
<evidence type="ECO:0000313" key="17">
    <source>
        <dbReference type="Ensembl" id="ENSHBUP00000004202.1"/>
    </source>
</evidence>
<keyword evidence="4 15" id="KW-0812">Transmembrane</keyword>
<dbReference type="Ensembl" id="ENSHBUT00000009098.1">
    <property type="protein sequence ID" value="ENSHBUP00000004202.1"/>
    <property type="gene ID" value="ENSHBUG00000006790.1"/>
</dbReference>
<comment type="caution">
    <text evidence="13">Lacks conserved residue(s) required for the propagation of feature annotation.</text>
</comment>
<evidence type="ECO:0000256" key="14">
    <source>
        <dbReference type="PROSITE-ProRule" id="PRU00461"/>
    </source>
</evidence>
<dbReference type="PRINTS" id="PR00261">
    <property type="entry name" value="LDLRECEPTOR"/>
</dbReference>
<dbReference type="PROSITE" id="PS50068">
    <property type="entry name" value="LDLRA_2"/>
    <property type="match status" value="5"/>
</dbReference>
<feature type="disulfide bond" evidence="13">
    <location>
        <begin position="207"/>
        <end position="219"/>
    </location>
</feature>
<feature type="disulfide bond" evidence="13">
    <location>
        <begin position="50"/>
        <end position="68"/>
    </location>
</feature>
<feature type="disulfide bond" evidence="13">
    <location>
        <begin position="134"/>
        <end position="152"/>
    </location>
</feature>
<dbReference type="AlphaFoldDB" id="A0A3Q2V0L8"/>
<dbReference type="GO" id="GO:0005509">
    <property type="term" value="F:calcium ion binding"/>
    <property type="evidence" value="ECO:0007669"/>
    <property type="project" value="InterPro"/>
</dbReference>
<dbReference type="FunFam" id="4.10.400.10:FF:000116">
    <property type="entry name" value="Low-density lipoprotein receptor"/>
    <property type="match status" value="1"/>
</dbReference>
<keyword evidence="9 13" id="KW-1015">Disulfide bond</keyword>
<dbReference type="SUPFAM" id="SSF63825">
    <property type="entry name" value="YWTD domain"/>
    <property type="match status" value="1"/>
</dbReference>
<dbReference type="PROSITE" id="PS51120">
    <property type="entry name" value="LDLRB"/>
    <property type="match status" value="2"/>
</dbReference>
<dbReference type="GO" id="GO:0016324">
    <property type="term" value="C:apical plasma membrane"/>
    <property type="evidence" value="ECO:0007669"/>
    <property type="project" value="TreeGrafter"/>
</dbReference>
<feature type="transmembrane region" description="Helical" evidence="15">
    <location>
        <begin position="172"/>
        <end position="198"/>
    </location>
</feature>
<evidence type="ECO:0000256" key="10">
    <source>
        <dbReference type="ARBA" id="ARBA00023170"/>
    </source>
</evidence>
<dbReference type="InterPro" id="IPR000742">
    <property type="entry name" value="EGF"/>
</dbReference>
<dbReference type="PROSITE" id="PS01209">
    <property type="entry name" value="LDLRA_1"/>
    <property type="match status" value="3"/>
</dbReference>
<evidence type="ECO:0000256" key="6">
    <source>
        <dbReference type="ARBA" id="ARBA00022737"/>
    </source>
</evidence>
<dbReference type="Pfam" id="PF00058">
    <property type="entry name" value="Ldl_recept_b"/>
    <property type="match status" value="3"/>
</dbReference>
<dbReference type="SMART" id="SM00192">
    <property type="entry name" value="LDLa"/>
    <property type="match status" value="5"/>
</dbReference>
<evidence type="ECO:0000256" key="13">
    <source>
        <dbReference type="PROSITE-ProRule" id="PRU00124"/>
    </source>
</evidence>
<comment type="similarity">
    <text evidence="1">Belongs to the LDLR family.</text>
</comment>
<keyword evidence="18" id="KW-1185">Reference proteome</keyword>
<keyword evidence="2" id="KW-0245">EGF-like domain</keyword>
<dbReference type="SMART" id="SM00179">
    <property type="entry name" value="EGF_CA"/>
    <property type="match status" value="1"/>
</dbReference>
<feature type="disulfide bond" evidence="13">
    <location>
        <begin position="127"/>
        <end position="139"/>
    </location>
</feature>
<dbReference type="PROSITE" id="PS00010">
    <property type="entry name" value="ASX_HYDROXYL"/>
    <property type="match status" value="1"/>
</dbReference>
<keyword evidence="5" id="KW-0732">Signal</keyword>
<keyword evidence="10" id="KW-0675">Receptor</keyword>
<dbReference type="Gene3D" id="2.10.25.10">
    <property type="entry name" value="Laminin"/>
    <property type="match status" value="2"/>
</dbReference>
<feature type="disulfide bond" evidence="13">
    <location>
        <begin position="253"/>
        <end position="271"/>
    </location>
</feature>
<dbReference type="FunFam" id="2.10.25.10:FF:000093">
    <property type="entry name" value="Very low-density lipoprotein receptor"/>
    <property type="match status" value="1"/>
</dbReference>
<dbReference type="SMART" id="SM00181">
    <property type="entry name" value="EGF"/>
    <property type="match status" value="3"/>
</dbReference>
<evidence type="ECO:0000256" key="12">
    <source>
        <dbReference type="ARBA" id="ARBA00046288"/>
    </source>
</evidence>
<keyword evidence="8 15" id="KW-0472">Membrane</keyword>
<feature type="disulfide bond" evidence="13">
    <location>
        <begin position="82"/>
        <end position="94"/>
    </location>
</feature>
<feature type="disulfide bond" evidence="13">
    <location>
        <begin position="62"/>
        <end position="77"/>
    </location>
</feature>
<dbReference type="PANTHER" id="PTHR22722">
    <property type="entry name" value="LOW-DENSITY LIPOPROTEIN RECEPTOR-RELATED PROTEIN 2-RELATED"/>
    <property type="match status" value="1"/>
</dbReference>
<dbReference type="GO" id="GO:0042562">
    <property type="term" value="F:hormone binding"/>
    <property type="evidence" value="ECO:0007669"/>
    <property type="project" value="TreeGrafter"/>
</dbReference>
<feature type="disulfide bond" evidence="13">
    <location>
        <begin position="43"/>
        <end position="55"/>
    </location>
</feature>
<feature type="disulfide bond" evidence="13">
    <location>
        <begin position="89"/>
        <end position="107"/>
    </location>
</feature>
<dbReference type="Pfam" id="PF00057">
    <property type="entry name" value="Ldl_recept_a"/>
    <property type="match status" value="5"/>
</dbReference>
<dbReference type="InterPro" id="IPR011042">
    <property type="entry name" value="6-blade_b-propeller_TolB-like"/>
</dbReference>
<evidence type="ECO:0000313" key="18">
    <source>
        <dbReference type="Proteomes" id="UP000264840"/>
    </source>
</evidence>
<reference evidence="17" key="1">
    <citation type="submission" date="2025-08" db="UniProtKB">
        <authorList>
            <consortium name="Ensembl"/>
        </authorList>
    </citation>
    <scope>IDENTIFICATION</scope>
</reference>
<dbReference type="FunFam" id="2.120.10.30:FF:000241">
    <property type="entry name" value="Low-density lipoprotein receptor-related protein 6"/>
    <property type="match status" value="1"/>
</dbReference>
<comment type="subcellular location">
    <subcellularLocation>
        <location evidence="12">Endomembrane system</location>
        <topology evidence="12">Single-pass type I membrane protein</topology>
    </subcellularLocation>
</comment>
<feature type="repeat" description="LDL-receptor class B" evidence="14">
    <location>
        <begin position="369"/>
        <end position="413"/>
    </location>
</feature>
<dbReference type="SUPFAM" id="SSF57424">
    <property type="entry name" value="LDL receptor-like module"/>
    <property type="match status" value="5"/>
</dbReference>
<dbReference type="SMART" id="SM00135">
    <property type="entry name" value="LY"/>
    <property type="match status" value="3"/>
</dbReference>
<proteinExistence type="inferred from homology"/>
<dbReference type="GO" id="GO:0006898">
    <property type="term" value="P:receptor-mediated endocytosis"/>
    <property type="evidence" value="ECO:0007669"/>
    <property type="project" value="TreeGrafter"/>
</dbReference>
<feature type="disulfide bond" evidence="13">
    <location>
        <begin position="226"/>
        <end position="241"/>
    </location>
</feature>
<evidence type="ECO:0000256" key="2">
    <source>
        <dbReference type="ARBA" id="ARBA00022536"/>
    </source>
</evidence>
<reference evidence="17" key="2">
    <citation type="submission" date="2025-09" db="UniProtKB">
        <authorList>
            <consortium name="Ensembl"/>
        </authorList>
    </citation>
    <scope>IDENTIFICATION</scope>
</reference>
<dbReference type="PROSITE" id="PS01186">
    <property type="entry name" value="EGF_2"/>
    <property type="match status" value="1"/>
</dbReference>
<dbReference type="GO" id="GO:0043235">
    <property type="term" value="C:receptor complex"/>
    <property type="evidence" value="ECO:0007669"/>
    <property type="project" value="TreeGrafter"/>
</dbReference>
<evidence type="ECO:0000256" key="4">
    <source>
        <dbReference type="ARBA" id="ARBA00022692"/>
    </source>
</evidence>
<organism evidence="17 18">
    <name type="scientific">Haplochromis burtoni</name>
    <name type="common">Burton's mouthbrooder</name>
    <name type="synonym">Chromis burtoni</name>
    <dbReference type="NCBI Taxonomy" id="8153"/>
    <lineage>
        <taxon>Eukaryota</taxon>
        <taxon>Metazoa</taxon>
        <taxon>Chordata</taxon>
        <taxon>Craniata</taxon>
        <taxon>Vertebrata</taxon>
        <taxon>Euteleostomi</taxon>
        <taxon>Actinopterygii</taxon>
        <taxon>Neopterygii</taxon>
        <taxon>Teleostei</taxon>
        <taxon>Neoteleostei</taxon>
        <taxon>Acanthomorphata</taxon>
        <taxon>Ovalentaria</taxon>
        <taxon>Cichlomorphae</taxon>
        <taxon>Cichliformes</taxon>
        <taxon>Cichlidae</taxon>
        <taxon>African cichlids</taxon>
        <taxon>Pseudocrenilabrinae</taxon>
        <taxon>Haplochromini</taxon>
        <taxon>Haplochromis</taxon>
    </lineage>
</organism>
<dbReference type="GeneTree" id="ENSGT00940000154819"/>
<sequence>MIVKLYDIITKSCVSLWSREMSHASCFSPQESKSVGIRTAKQCDDREFRCANGQCISKSFVCDSDNDCSDGSDEASCPKPTCNSRSFQCNNSMCVPAIWRCDGDRDCSDGSDEWPQNCEGRKPEKTCRPHEFQCANGDCIHGNWKCDGGFDCLDRSDEANCSEFLKISYCIMFLLILISIPLLSLSISLFVFSFIYLLPSLPAHSTCRSDEFQCKDGTCINKSLQCNGRADCGDLTDEIECDTVCEGPNKFQCRSGECIDTEKVCNKQNDCKDGSDEPAKECDNNECLTGNGGCSHYCNDLKIGYNCSCPAGYRLKADNKTCEGDLMYWTDWGEEAKIEKSGLNGADRTTLVKDNIVWPNGITLDMVNQRLYWVDSKLHSLSSIDVNGGARHSLIINEEKLSHPLSLTVFEEKVFWTDMNNAAVFSANRLTGSDITELANDLGQPEDIILHHNLKQPASSNWCTNGGCEFLCLPAPQNDPQSPRYTCACPDGMVLGPDMKKCVAGKHLHLLLLKKMELKSNPEIKPFIFILQAAVQPEEAPPSHPVALYVVLPLTMYLWRHWHRKNTNTIHFDNPVYQKTTEDELHICRNGSDGYVYPEVS</sequence>
<dbReference type="FunFam" id="4.10.400.10:FF:000113">
    <property type="entry name" value="Low-density lipoprotein receptor-related protein 8"/>
    <property type="match status" value="1"/>
</dbReference>
<feature type="domain" description="EGF-like" evidence="16">
    <location>
        <begin position="307"/>
        <end position="322"/>
    </location>
</feature>
<evidence type="ECO:0000256" key="11">
    <source>
        <dbReference type="ARBA" id="ARBA00023180"/>
    </source>
</evidence>
<evidence type="ECO:0000256" key="9">
    <source>
        <dbReference type="ARBA" id="ARBA00023157"/>
    </source>
</evidence>